<dbReference type="PANTHER" id="PTHR35802:SF1">
    <property type="entry name" value="PROTEASE SYNTHASE AND SPORULATION PROTEIN PAI 2"/>
    <property type="match status" value="1"/>
</dbReference>
<dbReference type="InterPro" id="IPR012349">
    <property type="entry name" value="Split_barrel_FMN-bd"/>
</dbReference>
<keyword evidence="2" id="KW-1185">Reference proteome</keyword>
<name>A0A2V4MLU5_9RHOB</name>
<comment type="caution">
    <text evidence="1">The sequence shown here is derived from an EMBL/GenBank/DDBJ whole genome shotgun (WGS) entry which is preliminary data.</text>
</comment>
<evidence type="ECO:0000313" key="2">
    <source>
        <dbReference type="Proteomes" id="UP000248012"/>
    </source>
</evidence>
<dbReference type="RefSeq" id="WP_110795959.1">
    <property type="nucleotide sequence ID" value="NZ_KZ826484.1"/>
</dbReference>
<dbReference type="AlphaFoldDB" id="A0A2V4MLU5"/>
<protein>
    <submittedName>
        <fullName evidence="1">Negative transcriptional regulator</fullName>
    </submittedName>
</protein>
<evidence type="ECO:0000313" key="1">
    <source>
        <dbReference type="EMBL" id="PYC47651.1"/>
    </source>
</evidence>
<dbReference type="EMBL" id="QFVT01000005">
    <property type="protein sequence ID" value="PYC47651.1"/>
    <property type="molecule type" value="Genomic_DNA"/>
</dbReference>
<gene>
    <name evidence="1" type="ORF">DI396_09430</name>
</gene>
<dbReference type="Proteomes" id="UP000248012">
    <property type="component" value="Unassembled WGS sequence"/>
</dbReference>
<dbReference type="PANTHER" id="PTHR35802">
    <property type="entry name" value="PROTEASE SYNTHASE AND SPORULATION PROTEIN PAI 2"/>
    <property type="match status" value="1"/>
</dbReference>
<accession>A0A2V4MLU5</accession>
<dbReference type="Gene3D" id="2.30.110.10">
    <property type="entry name" value="Electron Transport, Fmn-binding Protein, Chain A"/>
    <property type="match status" value="1"/>
</dbReference>
<proteinExistence type="predicted"/>
<dbReference type="InterPro" id="IPR007396">
    <property type="entry name" value="TR_PAI2-type"/>
</dbReference>
<reference evidence="1 2" key="1">
    <citation type="submission" date="2018-05" db="EMBL/GenBank/DDBJ databases">
        <title>Oceanovita maritima gen. nov., sp. nov., a marine bacterium in the family Rhodobacteraceae isolated from surface seawater of Lundu port Xiamen, China.</title>
        <authorList>
            <person name="Hetharua B.H."/>
            <person name="Min D."/>
            <person name="Liao H."/>
            <person name="Tian Y."/>
        </authorList>
    </citation>
    <scope>NUCLEOTIDE SEQUENCE [LARGE SCALE GENOMIC DNA]</scope>
    <source>
        <strain evidence="1 2">FSX-11</strain>
    </source>
</reference>
<dbReference type="SUPFAM" id="SSF50475">
    <property type="entry name" value="FMN-binding split barrel"/>
    <property type="match status" value="1"/>
</dbReference>
<dbReference type="Pfam" id="PF04299">
    <property type="entry name" value="FMN_bind_2"/>
    <property type="match status" value="1"/>
</dbReference>
<dbReference type="PIRSF" id="PIRSF010372">
    <property type="entry name" value="PaiB"/>
    <property type="match status" value="1"/>
</dbReference>
<dbReference type="OrthoDB" id="9794948at2"/>
<organism evidence="1 2">
    <name type="scientific">Litorivita pollutaquae</name>
    <dbReference type="NCBI Taxonomy" id="2200892"/>
    <lineage>
        <taxon>Bacteria</taxon>
        <taxon>Pseudomonadati</taxon>
        <taxon>Pseudomonadota</taxon>
        <taxon>Alphaproteobacteria</taxon>
        <taxon>Rhodobacterales</taxon>
        <taxon>Paracoccaceae</taxon>
        <taxon>Litorivita</taxon>
    </lineage>
</organism>
<sequence>MYPNPIFRGATRTQNIDFARSTGFGMLCVNGPAGAPPVLAHIPFILAEDGTSAEMHLIRSNAIARALKSGPLPASIAVLGPHSYVSPDWYELDDQVPTWNYVAVHVTGTLELVEQEEISGILDRISAKNEALLLPKTPWTMDKMPEEITAKMLRQVVPVRMAVTAIDGTWKLGQNKPESARIAASKQMDGFGFGSEPRLVSAMMRCPPVRGAP</sequence>